<dbReference type="InterPro" id="IPR033713">
    <property type="entry name" value="NudJ"/>
</dbReference>
<comment type="similarity">
    <text evidence="2 8">Belongs to the Nudix hydrolase family. NudJ subfamily.</text>
</comment>
<evidence type="ECO:0000256" key="6">
    <source>
        <dbReference type="ARBA" id="ARBA00022842"/>
    </source>
</evidence>
<gene>
    <name evidence="8 10" type="primary">nudJ</name>
    <name evidence="10" type="ORF">SB6408_00080</name>
</gene>
<name>A0A564H6Y6_9ENTR</name>
<dbReference type="PROSITE" id="PS00893">
    <property type="entry name" value="NUDIX_BOX"/>
    <property type="match status" value="1"/>
</dbReference>
<dbReference type="CDD" id="cd03675">
    <property type="entry name" value="NUDIX_Hydrolase"/>
    <property type="match status" value="1"/>
</dbReference>
<dbReference type="GO" id="GO:0004787">
    <property type="term" value="F:thiamine diphosphate phosphatase activity"/>
    <property type="evidence" value="ECO:0007669"/>
    <property type="project" value="InterPro"/>
</dbReference>
<protein>
    <recommendedName>
        <fullName evidence="4 8">Phosphatase NudJ</fullName>
        <ecNumber evidence="8">3.6.1.-</ecNumber>
    </recommendedName>
</protein>
<dbReference type="GO" id="GO:0017111">
    <property type="term" value="F:ribonucleoside triphosphate phosphatase activity"/>
    <property type="evidence" value="ECO:0007669"/>
    <property type="project" value="InterPro"/>
</dbReference>
<dbReference type="Proteomes" id="UP000318370">
    <property type="component" value="Unassembled WGS sequence"/>
</dbReference>
<comment type="subunit">
    <text evidence="3 8">Monomer.</text>
</comment>
<dbReference type="SUPFAM" id="SSF55811">
    <property type="entry name" value="Nudix"/>
    <property type="match status" value="1"/>
</dbReference>
<comment type="cofactor">
    <cofactor evidence="1 8">
        <name>Mg(2+)</name>
        <dbReference type="ChEBI" id="CHEBI:18420"/>
    </cofactor>
</comment>
<dbReference type="InterPro" id="IPR020476">
    <property type="entry name" value="Nudix_hydrolase"/>
</dbReference>
<proteinExistence type="inferred from homology"/>
<evidence type="ECO:0000256" key="4">
    <source>
        <dbReference type="ARBA" id="ARBA00015552"/>
    </source>
</evidence>
<sequence length="158" mass="17919">MFKPHVTVACVVHAKGKFLVVEETINGKALWNQPAGHLEADETLVQAAERELWEETGIRATPQHFIRMHQWIAPDRTPFLRFLFAIELNDTCATEPHDSDIDRCLWLSAEEILNAANLRSQLVAESIRSYQQDPRYPLSLISEFNWPFTGGASTVDAC</sequence>
<dbReference type="InterPro" id="IPR020084">
    <property type="entry name" value="NUDIX_hydrolase_CS"/>
</dbReference>
<evidence type="ECO:0000313" key="11">
    <source>
        <dbReference type="Proteomes" id="UP000318370"/>
    </source>
</evidence>
<dbReference type="InterPro" id="IPR015797">
    <property type="entry name" value="NUDIX_hydrolase-like_dom_sf"/>
</dbReference>
<evidence type="ECO:0000256" key="5">
    <source>
        <dbReference type="ARBA" id="ARBA00022801"/>
    </source>
</evidence>
<reference evidence="10 11" key="1">
    <citation type="submission" date="2019-07" db="EMBL/GenBank/DDBJ databases">
        <authorList>
            <person name="Brisse S."/>
            <person name="Rodrigues C."/>
            <person name="Thorpe H."/>
        </authorList>
    </citation>
    <scope>NUCLEOTIDE SEQUENCE [LARGE SCALE GENOMIC DNA]</scope>
    <source>
        <strain evidence="10">SB6408</strain>
    </source>
</reference>
<dbReference type="EC" id="3.6.1.-" evidence="8"/>
<accession>A0A564H6Y6</accession>
<evidence type="ECO:0000313" key="10">
    <source>
        <dbReference type="EMBL" id="VUS28049.1"/>
    </source>
</evidence>
<dbReference type="GO" id="GO:0017110">
    <property type="term" value="F:nucleoside diphosphate phosphatase activity"/>
    <property type="evidence" value="ECO:0007669"/>
    <property type="project" value="InterPro"/>
</dbReference>
<keyword evidence="5 7" id="KW-0378">Hydrolase</keyword>
<dbReference type="RefSeq" id="WP_142461426.1">
    <property type="nucleotide sequence ID" value="NZ_CABGHF010000001.1"/>
</dbReference>
<dbReference type="InterPro" id="IPR000086">
    <property type="entry name" value="NUDIX_hydrolase_dom"/>
</dbReference>
<dbReference type="Gene3D" id="3.90.79.10">
    <property type="entry name" value="Nucleoside Triphosphate Pyrophosphohydrolase"/>
    <property type="match status" value="1"/>
</dbReference>
<organism evidence="10 11">
    <name type="scientific">Klebsiella spallanzanii</name>
    <dbReference type="NCBI Taxonomy" id="2587528"/>
    <lineage>
        <taxon>Bacteria</taxon>
        <taxon>Pseudomonadati</taxon>
        <taxon>Pseudomonadota</taxon>
        <taxon>Gammaproteobacteria</taxon>
        <taxon>Enterobacterales</taxon>
        <taxon>Enterobacteriaceae</taxon>
        <taxon>Klebsiella/Raoultella group</taxon>
        <taxon>Klebsiella</taxon>
    </lineage>
</organism>
<evidence type="ECO:0000256" key="8">
    <source>
        <dbReference type="RuleBase" id="RU364043"/>
    </source>
</evidence>
<evidence type="ECO:0000256" key="2">
    <source>
        <dbReference type="ARBA" id="ARBA00007608"/>
    </source>
</evidence>
<feature type="domain" description="Nudix hydrolase" evidence="9">
    <location>
        <begin position="3"/>
        <end position="131"/>
    </location>
</feature>
<evidence type="ECO:0000256" key="3">
    <source>
        <dbReference type="ARBA" id="ARBA00011245"/>
    </source>
</evidence>
<dbReference type="EMBL" id="CABGHF010000001">
    <property type="protein sequence ID" value="VUS28049.1"/>
    <property type="molecule type" value="Genomic_DNA"/>
</dbReference>
<dbReference type="PROSITE" id="PS51462">
    <property type="entry name" value="NUDIX"/>
    <property type="match status" value="1"/>
</dbReference>
<dbReference type="PRINTS" id="PR00502">
    <property type="entry name" value="NUDIXFAMILY"/>
</dbReference>
<keyword evidence="6 8" id="KW-0460">Magnesium</keyword>
<dbReference type="Pfam" id="PF00293">
    <property type="entry name" value="NUDIX"/>
    <property type="match status" value="1"/>
</dbReference>
<dbReference type="PANTHER" id="PTHR43222:SF11">
    <property type="entry name" value="PHOSPHATASE NUDJ"/>
    <property type="match status" value="1"/>
</dbReference>
<evidence type="ECO:0000256" key="1">
    <source>
        <dbReference type="ARBA" id="ARBA00001946"/>
    </source>
</evidence>
<dbReference type="PANTHER" id="PTHR43222">
    <property type="entry name" value="NUDIX HYDROLASE 23"/>
    <property type="match status" value="1"/>
</dbReference>
<dbReference type="AlphaFoldDB" id="A0A564H6Y6"/>
<evidence type="ECO:0000259" key="9">
    <source>
        <dbReference type="PROSITE" id="PS51462"/>
    </source>
</evidence>
<evidence type="ECO:0000256" key="7">
    <source>
        <dbReference type="RuleBase" id="RU003476"/>
    </source>
</evidence>